<dbReference type="EMBL" id="LR590481">
    <property type="protein sequence ID" value="VTQ85520.1"/>
    <property type="molecule type" value="Genomic_DNA"/>
</dbReference>
<dbReference type="PROSITE" id="PS50109">
    <property type="entry name" value="HIS_KIN"/>
    <property type="match status" value="1"/>
</dbReference>
<keyword evidence="8" id="KW-0547">Nucleotide-binding</keyword>
<dbReference type="SUPFAM" id="SSF47384">
    <property type="entry name" value="Homodimeric domain of signal transducing histidine kinase"/>
    <property type="match status" value="1"/>
</dbReference>
<gene>
    <name evidence="16" type="primary">walK_1</name>
    <name evidence="16" type="ORF">NCTC503_00776</name>
</gene>
<sequence>MKNKNLTYKKSLLFFEKYVPLMLMSIVIISFILLVTSENIYNLKIKTSESEKSLSEKIKQLEDIKNPNKPDFMLNRMDYNLWLTKCASEVNIHIYKNTKNLEMLSLGSQSELDVISQNLNTINNKNYSKLVKFIIIDKNKKTILSNDDYNIDFLKKNIDKLSKDNGELYNYISTKGKWYNLSYNSESAPVYRTSGNTTVRNPNNFIEAYWFPKDYTYSKADEPLVLSIISDFMENTKENIKYSKNNINTLKSDIQNYKILFIICAILFILITLILYLLGLTRIKNSIKNSFIAKPIKSIKTWFKNKSTLFKLAFFILYTLSLVFLFLKFSSIAEINIEFLTISLLWIIFYLVIMLPWIIKSSKYLDDIMKGSEIITSGDLEHTIKDDGNTSLSRLAYNINKLNKGFKVSIEDQIKNEKLKSELVANVSHDLKTPLTSIINYTDILLRDDITEEEIKEYLEILNRKSLKLKTLIEDLFEISKINSGKVELNMENVDVVELINQSLAEYSDVDNYINKNLNFIFKHFAPNIYMNLDGKKLSRVFENLITNALKYSLDNTRVYIEIENIPKGIKITFKNVSLAPLDFDKAEIFERFTRGDKSRNSEIDGSGLGLSIAKSIVELHNGIMYIDFDGDLFKSIIELYY</sequence>
<evidence type="ECO:0000256" key="7">
    <source>
        <dbReference type="ARBA" id="ARBA00022692"/>
    </source>
</evidence>
<dbReference type="SMART" id="SM00388">
    <property type="entry name" value="HisKA"/>
    <property type="match status" value="1"/>
</dbReference>
<dbReference type="FunFam" id="3.30.565.10:FF:000013">
    <property type="entry name" value="Two-component sensor histidine kinase"/>
    <property type="match status" value="1"/>
</dbReference>
<evidence type="ECO:0000256" key="1">
    <source>
        <dbReference type="ARBA" id="ARBA00000085"/>
    </source>
</evidence>
<dbReference type="GO" id="GO:0004721">
    <property type="term" value="F:phosphoprotein phosphatase activity"/>
    <property type="evidence" value="ECO:0007669"/>
    <property type="project" value="TreeGrafter"/>
</dbReference>
<dbReference type="Pfam" id="PF00512">
    <property type="entry name" value="HisKA"/>
    <property type="match status" value="1"/>
</dbReference>
<evidence type="ECO:0000256" key="5">
    <source>
        <dbReference type="ARBA" id="ARBA00022553"/>
    </source>
</evidence>
<dbReference type="SMART" id="SM00387">
    <property type="entry name" value="HATPase_c"/>
    <property type="match status" value="1"/>
</dbReference>
<dbReference type="GO" id="GO:0005524">
    <property type="term" value="F:ATP binding"/>
    <property type="evidence" value="ECO:0007669"/>
    <property type="project" value="UniProtKB-KW"/>
</dbReference>
<dbReference type="KEGG" id="hhw:NCTC503_00776"/>
<keyword evidence="11 14" id="KW-1133">Transmembrane helix</keyword>
<protein>
    <recommendedName>
        <fullName evidence="3">histidine kinase</fullName>
        <ecNumber evidence="3">2.7.13.3</ecNumber>
    </recommendedName>
</protein>
<dbReference type="FunFam" id="1.10.287.130:FF:000008">
    <property type="entry name" value="Two-component sensor histidine kinase"/>
    <property type="match status" value="1"/>
</dbReference>
<keyword evidence="5" id="KW-0597">Phosphoprotein</keyword>
<dbReference type="InterPro" id="IPR003661">
    <property type="entry name" value="HisK_dim/P_dom"/>
</dbReference>
<keyword evidence="17" id="KW-1185">Reference proteome</keyword>
<evidence type="ECO:0000256" key="14">
    <source>
        <dbReference type="SAM" id="Phobius"/>
    </source>
</evidence>
<dbReference type="AlphaFoldDB" id="A0A4U9R9X6"/>
<comment type="catalytic activity">
    <reaction evidence="1">
        <text>ATP + protein L-histidine = ADP + protein N-phospho-L-histidine.</text>
        <dbReference type="EC" id="2.7.13.3"/>
    </reaction>
</comment>
<dbReference type="Gene3D" id="1.10.287.130">
    <property type="match status" value="1"/>
</dbReference>
<feature type="transmembrane region" description="Helical" evidence="14">
    <location>
        <begin position="309"/>
        <end position="327"/>
    </location>
</feature>
<evidence type="ECO:0000256" key="10">
    <source>
        <dbReference type="ARBA" id="ARBA00022840"/>
    </source>
</evidence>
<evidence type="ECO:0000256" key="13">
    <source>
        <dbReference type="ARBA" id="ARBA00023136"/>
    </source>
</evidence>
<keyword evidence="9 16" id="KW-0418">Kinase</keyword>
<evidence type="ECO:0000256" key="12">
    <source>
        <dbReference type="ARBA" id="ARBA00023012"/>
    </source>
</evidence>
<dbReference type="RefSeq" id="WP_243117932.1">
    <property type="nucleotide sequence ID" value="NZ_CBCRUQ010000001.1"/>
</dbReference>
<evidence type="ECO:0000256" key="11">
    <source>
        <dbReference type="ARBA" id="ARBA00022989"/>
    </source>
</evidence>
<dbReference type="PANTHER" id="PTHR45453">
    <property type="entry name" value="PHOSPHATE REGULON SENSOR PROTEIN PHOR"/>
    <property type="match status" value="1"/>
</dbReference>
<dbReference type="Pfam" id="PF02518">
    <property type="entry name" value="HATPase_c"/>
    <property type="match status" value="1"/>
</dbReference>
<dbReference type="InterPro" id="IPR036097">
    <property type="entry name" value="HisK_dim/P_sf"/>
</dbReference>
<dbReference type="EC" id="2.7.13.3" evidence="3"/>
<evidence type="ECO:0000313" key="16">
    <source>
        <dbReference type="EMBL" id="VTQ85520.1"/>
    </source>
</evidence>
<dbReference type="Proteomes" id="UP000308489">
    <property type="component" value="Chromosome 1"/>
</dbReference>
<evidence type="ECO:0000256" key="9">
    <source>
        <dbReference type="ARBA" id="ARBA00022777"/>
    </source>
</evidence>
<evidence type="ECO:0000256" key="2">
    <source>
        <dbReference type="ARBA" id="ARBA00004236"/>
    </source>
</evidence>
<reference evidence="16 17" key="1">
    <citation type="submission" date="2019-05" db="EMBL/GenBank/DDBJ databases">
        <authorList>
            <consortium name="Pathogen Informatics"/>
        </authorList>
    </citation>
    <scope>NUCLEOTIDE SEQUENCE [LARGE SCALE GENOMIC DNA]</scope>
    <source>
        <strain evidence="16 17">NCTC503</strain>
    </source>
</reference>
<feature type="transmembrane region" description="Helical" evidence="14">
    <location>
        <begin position="259"/>
        <end position="278"/>
    </location>
</feature>
<evidence type="ECO:0000256" key="3">
    <source>
        <dbReference type="ARBA" id="ARBA00012438"/>
    </source>
</evidence>
<feature type="domain" description="Histidine kinase" evidence="15">
    <location>
        <begin position="426"/>
        <end position="642"/>
    </location>
</feature>
<evidence type="ECO:0000256" key="6">
    <source>
        <dbReference type="ARBA" id="ARBA00022679"/>
    </source>
</evidence>
<name>A0A4U9R9X6_HATHI</name>
<dbReference type="InterPro" id="IPR036890">
    <property type="entry name" value="HATPase_C_sf"/>
</dbReference>
<evidence type="ECO:0000256" key="8">
    <source>
        <dbReference type="ARBA" id="ARBA00022741"/>
    </source>
</evidence>
<dbReference type="GO" id="GO:0000155">
    <property type="term" value="F:phosphorelay sensor kinase activity"/>
    <property type="evidence" value="ECO:0007669"/>
    <property type="project" value="InterPro"/>
</dbReference>
<dbReference type="InterPro" id="IPR050351">
    <property type="entry name" value="BphY/WalK/GraS-like"/>
</dbReference>
<dbReference type="InterPro" id="IPR003594">
    <property type="entry name" value="HATPase_dom"/>
</dbReference>
<keyword evidence="6 16" id="KW-0808">Transferase</keyword>
<evidence type="ECO:0000256" key="4">
    <source>
        <dbReference type="ARBA" id="ARBA00022475"/>
    </source>
</evidence>
<dbReference type="InterPro" id="IPR005467">
    <property type="entry name" value="His_kinase_dom"/>
</dbReference>
<feature type="transmembrane region" description="Helical" evidence="14">
    <location>
        <begin position="339"/>
        <end position="359"/>
    </location>
</feature>
<dbReference type="SUPFAM" id="SSF55874">
    <property type="entry name" value="ATPase domain of HSP90 chaperone/DNA topoisomerase II/histidine kinase"/>
    <property type="match status" value="1"/>
</dbReference>
<dbReference type="GO" id="GO:0005886">
    <property type="term" value="C:plasma membrane"/>
    <property type="evidence" value="ECO:0007669"/>
    <property type="project" value="UniProtKB-SubCell"/>
</dbReference>
<dbReference type="Gene3D" id="3.30.565.10">
    <property type="entry name" value="Histidine kinase-like ATPase, C-terminal domain"/>
    <property type="match status" value="1"/>
</dbReference>
<keyword evidence="12" id="KW-0902">Two-component regulatory system</keyword>
<keyword evidence="10" id="KW-0067">ATP-binding</keyword>
<accession>A0A4U9R9X6</accession>
<dbReference type="CDD" id="cd00082">
    <property type="entry name" value="HisKA"/>
    <property type="match status" value="1"/>
</dbReference>
<keyword evidence="7 14" id="KW-0812">Transmembrane</keyword>
<dbReference type="InterPro" id="IPR004358">
    <property type="entry name" value="Sig_transdc_His_kin-like_C"/>
</dbReference>
<feature type="transmembrane region" description="Helical" evidence="14">
    <location>
        <begin position="12"/>
        <end position="35"/>
    </location>
</feature>
<dbReference type="PRINTS" id="PR00344">
    <property type="entry name" value="BCTRLSENSOR"/>
</dbReference>
<comment type="subcellular location">
    <subcellularLocation>
        <location evidence="2">Cell membrane</location>
    </subcellularLocation>
</comment>
<dbReference type="PANTHER" id="PTHR45453:SF1">
    <property type="entry name" value="PHOSPHATE REGULON SENSOR PROTEIN PHOR"/>
    <property type="match status" value="1"/>
</dbReference>
<organism evidence="16 17">
    <name type="scientific">Hathewaya histolytica</name>
    <name type="common">Clostridium histolyticum</name>
    <dbReference type="NCBI Taxonomy" id="1498"/>
    <lineage>
        <taxon>Bacteria</taxon>
        <taxon>Bacillati</taxon>
        <taxon>Bacillota</taxon>
        <taxon>Clostridia</taxon>
        <taxon>Eubacteriales</taxon>
        <taxon>Clostridiaceae</taxon>
        <taxon>Hathewaya</taxon>
    </lineage>
</organism>
<dbReference type="GO" id="GO:0016036">
    <property type="term" value="P:cellular response to phosphate starvation"/>
    <property type="evidence" value="ECO:0007669"/>
    <property type="project" value="TreeGrafter"/>
</dbReference>
<evidence type="ECO:0000259" key="15">
    <source>
        <dbReference type="PROSITE" id="PS50109"/>
    </source>
</evidence>
<proteinExistence type="predicted"/>
<keyword evidence="4" id="KW-1003">Cell membrane</keyword>
<keyword evidence="13 14" id="KW-0472">Membrane</keyword>
<evidence type="ECO:0000313" key="17">
    <source>
        <dbReference type="Proteomes" id="UP000308489"/>
    </source>
</evidence>